<organism evidence="5 6">
    <name type="scientific">Chromobacterium fluminis</name>
    <dbReference type="NCBI Taxonomy" id="3044269"/>
    <lineage>
        <taxon>Bacteria</taxon>
        <taxon>Pseudomonadati</taxon>
        <taxon>Pseudomonadota</taxon>
        <taxon>Betaproteobacteria</taxon>
        <taxon>Neisseriales</taxon>
        <taxon>Chromobacteriaceae</taxon>
        <taxon>Chromobacterium</taxon>
    </lineage>
</organism>
<protein>
    <submittedName>
        <fullName evidence="5">VRR-NUC domain-containing protein</fullName>
    </submittedName>
</protein>
<dbReference type="InterPro" id="IPR011856">
    <property type="entry name" value="tRNA_endonuc-like_dom_sf"/>
</dbReference>
<keyword evidence="6" id="KW-1185">Reference proteome</keyword>
<evidence type="ECO:0000313" key="5">
    <source>
        <dbReference type="EMBL" id="NHR04472.1"/>
    </source>
</evidence>
<accession>A0ABX0LAS2</accession>
<dbReference type="Pfam" id="PF08774">
    <property type="entry name" value="VRR_NUC"/>
    <property type="match status" value="1"/>
</dbReference>
<dbReference type="InterPro" id="IPR014883">
    <property type="entry name" value="VRR_NUC"/>
</dbReference>
<reference evidence="5 6" key="1">
    <citation type="submission" date="2020-03" db="EMBL/GenBank/DDBJ databases">
        <title>Draft genome sequence of environmentally isolated cultures.</title>
        <authorList>
            <person name="Wilson H.S."/>
            <person name="De Leon M.E."/>
        </authorList>
    </citation>
    <scope>NUCLEOTIDE SEQUENCE [LARGE SCALE GENOMIC DNA]</scope>
    <source>
        <strain evidence="5 6">HSC-31F16</strain>
    </source>
</reference>
<sequence length="128" mass="14345">MGAQLVRKRQTEEEDLQMACVSWVELHLRVYPILKWMFHTPNGGKRSKAEAGRFKAMGVKSGVPDLLLNARCGKWAGFAIELKSSTGAVSDDQVEWIQHYSAEGYLVILECRTIDAFITAVKRFLSGV</sequence>
<comment type="caution">
    <text evidence="5">The sequence shown here is derived from an EMBL/GenBank/DDBJ whole genome shotgun (WGS) entry which is preliminary data.</text>
</comment>
<dbReference type="Gene3D" id="3.40.1350.10">
    <property type="match status" value="1"/>
</dbReference>
<evidence type="ECO:0000313" key="6">
    <source>
        <dbReference type="Proteomes" id="UP001515641"/>
    </source>
</evidence>
<keyword evidence="2" id="KW-0540">Nuclease</keyword>
<feature type="domain" description="VRR-NUC" evidence="4">
    <location>
        <begin position="12"/>
        <end position="107"/>
    </location>
</feature>
<name>A0ABX0LAS2_9NEIS</name>
<evidence type="ECO:0000256" key="3">
    <source>
        <dbReference type="ARBA" id="ARBA00022801"/>
    </source>
</evidence>
<evidence type="ECO:0000256" key="1">
    <source>
        <dbReference type="ARBA" id="ARBA00001946"/>
    </source>
</evidence>
<gene>
    <name evidence="5" type="ORF">HA052_04605</name>
</gene>
<evidence type="ECO:0000259" key="4">
    <source>
        <dbReference type="Pfam" id="PF08774"/>
    </source>
</evidence>
<evidence type="ECO:0000256" key="2">
    <source>
        <dbReference type="ARBA" id="ARBA00022722"/>
    </source>
</evidence>
<dbReference type="EMBL" id="JAAOMA010000004">
    <property type="protein sequence ID" value="NHR04472.1"/>
    <property type="molecule type" value="Genomic_DNA"/>
</dbReference>
<keyword evidence="3" id="KW-0378">Hydrolase</keyword>
<comment type="cofactor">
    <cofactor evidence="1">
        <name>Mg(2+)</name>
        <dbReference type="ChEBI" id="CHEBI:18420"/>
    </cofactor>
</comment>
<dbReference type="Proteomes" id="UP001515641">
    <property type="component" value="Unassembled WGS sequence"/>
</dbReference>
<proteinExistence type="predicted"/>